<dbReference type="GO" id="GO:0045746">
    <property type="term" value="P:negative regulation of Notch signaling pathway"/>
    <property type="evidence" value="ECO:0007669"/>
    <property type="project" value="TreeGrafter"/>
</dbReference>
<evidence type="ECO:0000313" key="4">
    <source>
        <dbReference type="Proteomes" id="UP001163046"/>
    </source>
</evidence>
<dbReference type="Pfam" id="PF13621">
    <property type="entry name" value="Cupin_8"/>
    <property type="match status" value="1"/>
</dbReference>
<keyword evidence="1" id="KW-0732">Signal</keyword>
<name>A0A9W9ZJX0_9CNID</name>
<dbReference type="Gene3D" id="2.60.120.10">
    <property type="entry name" value="Jelly Rolls"/>
    <property type="match status" value="1"/>
</dbReference>
<dbReference type="GO" id="GO:0005634">
    <property type="term" value="C:nucleus"/>
    <property type="evidence" value="ECO:0007669"/>
    <property type="project" value="TreeGrafter"/>
</dbReference>
<dbReference type="GO" id="GO:0071532">
    <property type="term" value="F:ankyrin repeat binding"/>
    <property type="evidence" value="ECO:0007669"/>
    <property type="project" value="TreeGrafter"/>
</dbReference>
<comment type="caution">
    <text evidence="3">The sequence shown here is derived from an EMBL/GenBank/DDBJ whole genome shotgun (WGS) entry which is preliminary data.</text>
</comment>
<protein>
    <recommendedName>
        <fullName evidence="2">JmjC domain-containing protein</fullName>
    </recommendedName>
</protein>
<dbReference type="InterPro" id="IPR041667">
    <property type="entry name" value="Cupin_8"/>
</dbReference>
<organism evidence="3 4">
    <name type="scientific">Desmophyllum pertusum</name>
    <dbReference type="NCBI Taxonomy" id="174260"/>
    <lineage>
        <taxon>Eukaryota</taxon>
        <taxon>Metazoa</taxon>
        <taxon>Cnidaria</taxon>
        <taxon>Anthozoa</taxon>
        <taxon>Hexacorallia</taxon>
        <taxon>Scleractinia</taxon>
        <taxon>Caryophylliina</taxon>
        <taxon>Caryophylliidae</taxon>
        <taxon>Desmophyllum</taxon>
    </lineage>
</organism>
<proteinExistence type="predicted"/>
<dbReference type="GO" id="GO:0036139">
    <property type="term" value="F:peptidyl-histidine dioxygenase activity"/>
    <property type="evidence" value="ECO:0007669"/>
    <property type="project" value="TreeGrafter"/>
</dbReference>
<dbReference type="PANTHER" id="PTHR12461">
    <property type="entry name" value="HYPOXIA-INDUCIBLE FACTOR 1 ALPHA INHIBITOR-RELATED"/>
    <property type="match status" value="1"/>
</dbReference>
<dbReference type="AlphaFoldDB" id="A0A9W9ZJX0"/>
<dbReference type="OrthoDB" id="47172at2759"/>
<evidence type="ECO:0000256" key="1">
    <source>
        <dbReference type="SAM" id="SignalP"/>
    </source>
</evidence>
<dbReference type="Proteomes" id="UP001163046">
    <property type="component" value="Unassembled WGS sequence"/>
</dbReference>
<sequence>MLIVLAWLLFCTTATQKTSCDHLETGTCHKISNSGADKSCQNTYVRSDGPKTHHCSAMDEDKVKQHQHQLYKSDPRFRGVYSFPVDPIPRRNCFDEEAIQFLQEGLPVVLDNCTFYSSALKWTIDYLTENLQDEDHTAYISHTRTFLYYDEDVIKGAYKDWTPPTTKRLLYFSNFTRLLKELERADNGSRAYFQSLLFLQEGVSSSMLEDIDTFNYTWLLDTVRRVNWGEDVTNMLLVGMPDVVTPAHYDILENLYVQIFGRKRVILFSPDHFRYLYPHPIGHPHDRQTQVDFDNPDLNKFPRFGEIRGMEVALEPGQVLYIPTYWWHYIESEMYR</sequence>
<dbReference type="InterPro" id="IPR014710">
    <property type="entry name" value="RmlC-like_jellyroll"/>
</dbReference>
<feature type="signal peptide" evidence="1">
    <location>
        <begin position="1"/>
        <end position="20"/>
    </location>
</feature>
<dbReference type="InterPro" id="IPR003347">
    <property type="entry name" value="JmjC_dom"/>
</dbReference>
<reference evidence="3" key="1">
    <citation type="submission" date="2023-01" db="EMBL/GenBank/DDBJ databases">
        <title>Genome assembly of the deep-sea coral Lophelia pertusa.</title>
        <authorList>
            <person name="Herrera S."/>
            <person name="Cordes E."/>
        </authorList>
    </citation>
    <scope>NUCLEOTIDE SEQUENCE</scope>
    <source>
        <strain evidence="3">USNM1676648</strain>
        <tissue evidence="3">Polyp</tissue>
    </source>
</reference>
<evidence type="ECO:0000313" key="3">
    <source>
        <dbReference type="EMBL" id="KAJ7382896.1"/>
    </source>
</evidence>
<accession>A0A9W9ZJX0</accession>
<keyword evidence="4" id="KW-1185">Reference proteome</keyword>
<dbReference type="EMBL" id="MU825911">
    <property type="protein sequence ID" value="KAJ7382896.1"/>
    <property type="molecule type" value="Genomic_DNA"/>
</dbReference>
<feature type="domain" description="JmjC" evidence="2">
    <location>
        <begin position="212"/>
        <end position="336"/>
    </location>
</feature>
<dbReference type="SMART" id="SM00558">
    <property type="entry name" value="JmjC"/>
    <property type="match status" value="1"/>
</dbReference>
<feature type="chain" id="PRO_5040727761" description="JmjC domain-containing protein" evidence="1">
    <location>
        <begin position="21"/>
        <end position="336"/>
    </location>
</feature>
<dbReference type="PROSITE" id="PS51184">
    <property type="entry name" value="JMJC"/>
    <property type="match status" value="1"/>
</dbReference>
<dbReference type="GO" id="GO:0005737">
    <property type="term" value="C:cytoplasm"/>
    <property type="evidence" value="ECO:0007669"/>
    <property type="project" value="TreeGrafter"/>
</dbReference>
<gene>
    <name evidence="3" type="ORF">OS493_031954</name>
</gene>
<evidence type="ECO:0000259" key="2">
    <source>
        <dbReference type="PROSITE" id="PS51184"/>
    </source>
</evidence>
<dbReference type="PANTHER" id="PTHR12461:SF105">
    <property type="entry name" value="HYPOXIA-INDUCIBLE FACTOR 1-ALPHA INHIBITOR"/>
    <property type="match status" value="1"/>
</dbReference>
<dbReference type="GO" id="GO:0036140">
    <property type="term" value="F:[protein]-asparagine 3-dioxygenase activity"/>
    <property type="evidence" value="ECO:0007669"/>
    <property type="project" value="TreeGrafter"/>
</dbReference>
<dbReference type="SUPFAM" id="SSF51197">
    <property type="entry name" value="Clavaminate synthase-like"/>
    <property type="match status" value="1"/>
</dbReference>